<dbReference type="PROSITE" id="PS50042">
    <property type="entry name" value="CNMP_BINDING_3"/>
    <property type="match status" value="1"/>
</dbReference>
<keyword evidence="1" id="KW-0406">Ion transport</keyword>
<accession>A0ABW5D1W6</accession>
<evidence type="ECO:0000313" key="3">
    <source>
        <dbReference type="EMBL" id="MFD2247550.1"/>
    </source>
</evidence>
<evidence type="ECO:0000256" key="1">
    <source>
        <dbReference type="ARBA" id="ARBA00023286"/>
    </source>
</evidence>
<dbReference type="InterPro" id="IPR050866">
    <property type="entry name" value="CNG_cation_channel"/>
</dbReference>
<dbReference type="InterPro" id="IPR014710">
    <property type="entry name" value="RmlC-like_jellyroll"/>
</dbReference>
<evidence type="ECO:0000259" key="2">
    <source>
        <dbReference type="PROSITE" id="PS50042"/>
    </source>
</evidence>
<reference evidence="4" key="1">
    <citation type="journal article" date="2019" name="Int. J. Syst. Evol. Microbiol.">
        <title>The Global Catalogue of Microorganisms (GCM) 10K type strain sequencing project: providing services to taxonomists for standard genome sequencing and annotation.</title>
        <authorList>
            <consortium name="The Broad Institute Genomics Platform"/>
            <consortium name="The Broad Institute Genome Sequencing Center for Infectious Disease"/>
            <person name="Wu L."/>
            <person name="Ma J."/>
        </authorList>
    </citation>
    <scope>NUCLEOTIDE SEQUENCE [LARGE SCALE GENOMIC DNA]</scope>
    <source>
        <strain evidence="4">CGMCC 4.1782</strain>
    </source>
</reference>
<name>A0ABW5D1W6_9BACT</name>
<keyword evidence="1" id="KW-1071">Ligand-gated ion channel</keyword>
<dbReference type="PANTHER" id="PTHR45638:SF11">
    <property type="entry name" value="CYCLIC NUCLEOTIDE-GATED CATION CHANNEL SUBUNIT A"/>
    <property type="match status" value="1"/>
</dbReference>
<dbReference type="CDD" id="cd00038">
    <property type="entry name" value="CAP_ED"/>
    <property type="match status" value="1"/>
</dbReference>
<proteinExistence type="predicted"/>
<dbReference type="SMART" id="SM00100">
    <property type="entry name" value="cNMP"/>
    <property type="match status" value="1"/>
</dbReference>
<dbReference type="Gene3D" id="2.60.120.10">
    <property type="entry name" value="Jelly Rolls"/>
    <property type="match status" value="1"/>
</dbReference>
<keyword evidence="4" id="KW-1185">Reference proteome</keyword>
<dbReference type="Proteomes" id="UP001597374">
    <property type="component" value="Unassembled WGS sequence"/>
</dbReference>
<dbReference type="SUPFAM" id="SSF51206">
    <property type="entry name" value="cAMP-binding domain-like"/>
    <property type="match status" value="1"/>
</dbReference>
<dbReference type="InterPro" id="IPR000595">
    <property type="entry name" value="cNMP-bd_dom"/>
</dbReference>
<feature type="domain" description="Cyclic nucleotide-binding" evidence="2">
    <location>
        <begin position="15"/>
        <end position="130"/>
    </location>
</feature>
<dbReference type="EMBL" id="JBHUIM010000002">
    <property type="protein sequence ID" value="MFD2247550.1"/>
    <property type="molecule type" value="Genomic_DNA"/>
</dbReference>
<dbReference type="Pfam" id="PF00027">
    <property type="entry name" value="cNMP_binding"/>
    <property type="match status" value="1"/>
</dbReference>
<keyword evidence="1" id="KW-0813">Transport</keyword>
<sequence length="153" mass="17243">MLLIEKLLMLKSSEIFNNIPEQELIGLAEILEEVYVDAGVTIFHKGDIGKCMYIIFKGKLRIHDGDITIGMLEENEVVGWLSLLDGKEHPASATTTEEAILLKLDQEPFYEIMMTNPEVLKGILNALCQRIRFMVGQNISLQQPTPESQLTLL</sequence>
<dbReference type="RefSeq" id="WP_250430520.1">
    <property type="nucleotide sequence ID" value="NZ_JALPRR010000003.1"/>
</dbReference>
<comment type="caution">
    <text evidence="3">The sequence shown here is derived from an EMBL/GenBank/DDBJ whole genome shotgun (WGS) entry which is preliminary data.</text>
</comment>
<keyword evidence="1" id="KW-0407">Ion channel</keyword>
<evidence type="ECO:0000313" key="4">
    <source>
        <dbReference type="Proteomes" id="UP001597374"/>
    </source>
</evidence>
<organism evidence="3 4">
    <name type="scientific">Pontibacter ruber</name>
    <dbReference type="NCBI Taxonomy" id="1343895"/>
    <lineage>
        <taxon>Bacteria</taxon>
        <taxon>Pseudomonadati</taxon>
        <taxon>Bacteroidota</taxon>
        <taxon>Cytophagia</taxon>
        <taxon>Cytophagales</taxon>
        <taxon>Hymenobacteraceae</taxon>
        <taxon>Pontibacter</taxon>
    </lineage>
</organism>
<gene>
    <name evidence="3" type="ORF">ACFSKP_14885</name>
</gene>
<protein>
    <submittedName>
        <fullName evidence="3">Crp/Fnr family transcriptional regulator</fullName>
    </submittedName>
</protein>
<dbReference type="InterPro" id="IPR018490">
    <property type="entry name" value="cNMP-bd_dom_sf"/>
</dbReference>
<dbReference type="PANTHER" id="PTHR45638">
    <property type="entry name" value="CYCLIC NUCLEOTIDE-GATED CATION CHANNEL SUBUNIT A"/>
    <property type="match status" value="1"/>
</dbReference>